<evidence type="ECO:0000313" key="12">
    <source>
        <dbReference type="EMBL" id="OIP85268.1"/>
    </source>
</evidence>
<comment type="caution">
    <text evidence="12">The sequence shown here is derived from an EMBL/GenBank/DDBJ whole genome shotgun (WGS) entry which is preliminary data.</text>
</comment>
<evidence type="ECO:0000256" key="1">
    <source>
        <dbReference type="ARBA" id="ARBA00000901"/>
    </source>
</evidence>
<evidence type="ECO:0000256" key="7">
    <source>
        <dbReference type="ARBA" id="ARBA00023102"/>
    </source>
</evidence>
<dbReference type="InterPro" id="IPR011060">
    <property type="entry name" value="RibuloseP-bd_barrel"/>
</dbReference>
<evidence type="ECO:0000256" key="9">
    <source>
        <dbReference type="HAMAP-Rule" id="MF_01014"/>
    </source>
</evidence>
<evidence type="ECO:0000256" key="10">
    <source>
        <dbReference type="RuleBase" id="RU003657"/>
    </source>
</evidence>
<proteinExistence type="inferred from homology"/>
<dbReference type="InterPro" id="IPR013785">
    <property type="entry name" value="Aldolase_TIM"/>
</dbReference>
<dbReference type="InterPro" id="IPR044524">
    <property type="entry name" value="Isoase_HisA-like"/>
</dbReference>
<dbReference type="GO" id="GO:0000162">
    <property type="term" value="P:L-tryptophan biosynthetic process"/>
    <property type="evidence" value="ECO:0007669"/>
    <property type="project" value="TreeGrafter"/>
</dbReference>
<name>A0A1J5HKT4_9BACT</name>
<reference evidence="12 13" key="1">
    <citation type="journal article" date="2016" name="Environ. Microbiol.">
        <title>Genomic resolution of a cold subsurface aquifer community provides metabolic insights for novel microbes adapted to high CO concentrations.</title>
        <authorList>
            <person name="Probst A.J."/>
            <person name="Castelle C.J."/>
            <person name="Singh A."/>
            <person name="Brown C.T."/>
            <person name="Anantharaman K."/>
            <person name="Sharon I."/>
            <person name="Hug L.A."/>
            <person name="Burstein D."/>
            <person name="Emerson J.B."/>
            <person name="Thomas B.C."/>
            <person name="Banfield J.F."/>
        </authorList>
    </citation>
    <scope>NUCLEOTIDE SEQUENCE [LARGE SCALE GENOMIC DNA]</scope>
    <source>
        <strain evidence="12">CG2_30_33_16</strain>
    </source>
</reference>
<evidence type="ECO:0000256" key="11">
    <source>
        <dbReference type="RuleBase" id="RU003658"/>
    </source>
</evidence>
<feature type="active site" description="Proton acceptor" evidence="9">
    <location>
        <position position="8"/>
    </location>
</feature>
<evidence type="ECO:0000256" key="4">
    <source>
        <dbReference type="ARBA" id="ARBA00009667"/>
    </source>
</evidence>
<dbReference type="Gene3D" id="3.20.20.70">
    <property type="entry name" value="Aldolase class I"/>
    <property type="match status" value="1"/>
</dbReference>
<dbReference type="GO" id="GO:0003949">
    <property type="term" value="F:1-(5-phosphoribosyl)-5-[(5-phosphoribosylamino)methylideneamino]imidazole-4-carboxamide isomerase activity"/>
    <property type="evidence" value="ECO:0007669"/>
    <property type="project" value="UniProtKB-UniRule"/>
</dbReference>
<dbReference type="Proteomes" id="UP000183758">
    <property type="component" value="Unassembled WGS sequence"/>
</dbReference>
<evidence type="ECO:0000256" key="2">
    <source>
        <dbReference type="ARBA" id="ARBA00004496"/>
    </source>
</evidence>
<feature type="active site" description="Proton donor" evidence="9">
    <location>
        <position position="129"/>
    </location>
</feature>
<evidence type="ECO:0000256" key="3">
    <source>
        <dbReference type="ARBA" id="ARBA00005133"/>
    </source>
</evidence>
<evidence type="ECO:0000313" key="13">
    <source>
        <dbReference type="Proteomes" id="UP000183758"/>
    </source>
</evidence>
<comment type="pathway">
    <text evidence="3 9 11">Amino-acid biosynthesis; L-histidine biosynthesis; L-histidine from 5-phospho-alpha-D-ribose 1-diphosphate: step 4/9.</text>
</comment>
<dbReference type="InterPro" id="IPR023016">
    <property type="entry name" value="HisA/PriA"/>
</dbReference>
<comment type="catalytic activity">
    <reaction evidence="1 9 11">
        <text>1-(5-phospho-beta-D-ribosyl)-5-[(5-phospho-beta-D-ribosylamino)methylideneamino]imidazole-4-carboxamide = 5-[(5-phospho-1-deoxy-D-ribulos-1-ylimino)methylamino]-1-(5-phospho-beta-D-ribosyl)imidazole-4-carboxamide</text>
        <dbReference type="Rhea" id="RHEA:15469"/>
        <dbReference type="ChEBI" id="CHEBI:58435"/>
        <dbReference type="ChEBI" id="CHEBI:58525"/>
        <dbReference type="EC" id="5.3.1.16"/>
    </reaction>
</comment>
<dbReference type="EMBL" id="MNZM01000031">
    <property type="protein sequence ID" value="OIP85268.1"/>
    <property type="molecule type" value="Genomic_DNA"/>
</dbReference>
<dbReference type="HAMAP" id="MF_01014">
    <property type="entry name" value="HisA"/>
    <property type="match status" value="1"/>
</dbReference>
<dbReference type="PANTHER" id="PTHR43090:SF2">
    <property type="entry name" value="1-(5-PHOSPHORIBOSYL)-5-[(5-PHOSPHORIBOSYLAMINO)METHYLIDENEAMINO] IMIDAZOLE-4-CARBOXAMIDE ISOMERASE"/>
    <property type="match status" value="1"/>
</dbReference>
<protein>
    <recommendedName>
        <fullName evidence="9 11">1-(5-phosphoribosyl)-5-[(5-phosphoribosylamino)methylideneamino] imidazole-4-carboxamide isomerase</fullName>
        <ecNumber evidence="9 11">5.3.1.16</ecNumber>
    </recommendedName>
    <alternativeName>
        <fullName evidence="9">Phosphoribosylformimino-5-aminoimidazole carboxamide ribotide isomerase</fullName>
    </alternativeName>
</protein>
<dbReference type="CDD" id="cd04732">
    <property type="entry name" value="HisA"/>
    <property type="match status" value="1"/>
</dbReference>
<keyword evidence="5 9" id="KW-0963">Cytoplasm</keyword>
<dbReference type="UniPathway" id="UPA00031">
    <property type="reaction ID" value="UER00009"/>
</dbReference>
<dbReference type="GO" id="GO:0005737">
    <property type="term" value="C:cytoplasm"/>
    <property type="evidence" value="ECO:0007669"/>
    <property type="project" value="UniProtKB-SubCell"/>
</dbReference>
<gene>
    <name evidence="9" type="primary">hisA</name>
    <name evidence="12" type="ORF">AUK04_01300</name>
</gene>
<dbReference type="InterPro" id="IPR006062">
    <property type="entry name" value="His_biosynth"/>
</dbReference>
<dbReference type="InterPro" id="IPR006063">
    <property type="entry name" value="HisA_bact_arch"/>
</dbReference>
<dbReference type="Pfam" id="PF00977">
    <property type="entry name" value="His_biosynth"/>
    <property type="match status" value="1"/>
</dbReference>
<comment type="similarity">
    <text evidence="4 9 10">Belongs to the HisA/HisF family.</text>
</comment>
<organism evidence="12 13">
    <name type="scientific">Candidatus Roizmanbacteria bacterium CG2_30_33_16</name>
    <dbReference type="NCBI Taxonomy" id="1805340"/>
    <lineage>
        <taxon>Bacteria</taxon>
        <taxon>Candidatus Roizmaniibacteriota</taxon>
    </lineage>
</organism>
<dbReference type="PANTHER" id="PTHR43090">
    <property type="entry name" value="1-(5-PHOSPHORIBOSYL)-5-[(5-PHOSPHORIBOSYLAMINO)METHYLIDENEAMINO] IMIDAZOLE-4-CARBOXAMIDE ISOMERASE"/>
    <property type="match status" value="1"/>
</dbReference>
<evidence type="ECO:0000256" key="5">
    <source>
        <dbReference type="ARBA" id="ARBA00022490"/>
    </source>
</evidence>
<dbReference type="NCBIfam" id="TIGR00007">
    <property type="entry name" value="1-(5-phosphoribosyl)-5-[(5-phosphoribosylamino)methylideneamino]imidazole-4-carboxamide isomerase"/>
    <property type="match status" value="1"/>
</dbReference>
<keyword evidence="8 9" id="KW-0413">Isomerase</keyword>
<sequence>MQIIPAIDIKNGKCVRLFQGDYNKETIYSSSPIEMALNWKNQGVKMIHVVDLDGAKIGKPQVIKIVKKIIKEVNVPIEIGGGIRNLSVVKKLLEIGVKRVILGTIAIENSRLLKRLIDLYGKKIIVSLDAKNGELMKKGWLEKSNFGLIPTIKQIEKIGVKTIIYTDIARDGTLTEPNYESIELIRKNTNMKLIIAGGISYINQVKKLKAINVDGVIIGKALYEGKINLKEVIKYVS</sequence>
<comment type="subcellular location">
    <subcellularLocation>
        <location evidence="2 9 11">Cytoplasm</location>
    </subcellularLocation>
</comment>
<dbReference type="AlphaFoldDB" id="A0A1J5HKT4"/>
<accession>A0A1J5HKT4</accession>
<dbReference type="FunFam" id="3.20.20.70:FF:000009">
    <property type="entry name" value="1-(5-phosphoribosyl)-5-[(5-phosphoribosylamino)methylideneamino] imidazole-4-carboxamide isomerase"/>
    <property type="match status" value="1"/>
</dbReference>
<evidence type="ECO:0000256" key="8">
    <source>
        <dbReference type="ARBA" id="ARBA00023235"/>
    </source>
</evidence>
<keyword evidence="6 9" id="KW-0028">Amino-acid biosynthesis</keyword>
<dbReference type="SUPFAM" id="SSF51366">
    <property type="entry name" value="Ribulose-phoshate binding barrel"/>
    <property type="match status" value="1"/>
</dbReference>
<keyword evidence="7 9" id="KW-0368">Histidine biosynthesis</keyword>
<dbReference type="GO" id="GO:0000105">
    <property type="term" value="P:L-histidine biosynthetic process"/>
    <property type="evidence" value="ECO:0007669"/>
    <property type="project" value="UniProtKB-UniRule"/>
</dbReference>
<evidence type="ECO:0000256" key="6">
    <source>
        <dbReference type="ARBA" id="ARBA00022605"/>
    </source>
</evidence>
<dbReference type="EC" id="5.3.1.16" evidence="9 11"/>